<dbReference type="EMBL" id="BAAABX010000075">
    <property type="protein sequence ID" value="GAA0434027.1"/>
    <property type="molecule type" value="Genomic_DNA"/>
</dbReference>
<dbReference type="Pfam" id="PF01547">
    <property type="entry name" value="SBP_bac_1"/>
    <property type="match status" value="1"/>
</dbReference>
<evidence type="ECO:0000256" key="4">
    <source>
        <dbReference type="SAM" id="MobiDB-lite"/>
    </source>
</evidence>
<evidence type="ECO:0000256" key="2">
    <source>
        <dbReference type="ARBA" id="ARBA00022448"/>
    </source>
</evidence>
<dbReference type="PROSITE" id="PS51257">
    <property type="entry name" value="PROKAR_LIPOPROTEIN"/>
    <property type="match status" value="1"/>
</dbReference>
<dbReference type="SUPFAM" id="SSF53850">
    <property type="entry name" value="Periplasmic binding protein-like II"/>
    <property type="match status" value="1"/>
</dbReference>
<evidence type="ECO:0000256" key="3">
    <source>
        <dbReference type="ARBA" id="ARBA00022729"/>
    </source>
</evidence>
<evidence type="ECO:0000313" key="7">
    <source>
        <dbReference type="Proteomes" id="UP001500879"/>
    </source>
</evidence>
<evidence type="ECO:0000256" key="1">
    <source>
        <dbReference type="ARBA" id="ARBA00008520"/>
    </source>
</evidence>
<dbReference type="RefSeq" id="WP_344031952.1">
    <property type="nucleotide sequence ID" value="NZ_BAAABX010000075.1"/>
</dbReference>
<evidence type="ECO:0000256" key="5">
    <source>
        <dbReference type="SAM" id="SignalP"/>
    </source>
</evidence>
<gene>
    <name evidence="6" type="ORF">GCM10010357_64420</name>
</gene>
<reference evidence="7" key="1">
    <citation type="journal article" date="2019" name="Int. J. Syst. Evol. Microbiol.">
        <title>The Global Catalogue of Microorganisms (GCM) 10K type strain sequencing project: providing services to taxonomists for standard genome sequencing and annotation.</title>
        <authorList>
            <consortium name="The Broad Institute Genomics Platform"/>
            <consortium name="The Broad Institute Genome Sequencing Center for Infectious Disease"/>
            <person name="Wu L."/>
            <person name="Ma J."/>
        </authorList>
    </citation>
    <scope>NUCLEOTIDE SEQUENCE [LARGE SCALE GENOMIC DNA]</scope>
    <source>
        <strain evidence="7">JCM 4788</strain>
    </source>
</reference>
<feature type="chain" id="PRO_5046808044" evidence="5">
    <location>
        <begin position="26"/>
        <end position="439"/>
    </location>
</feature>
<keyword evidence="7" id="KW-1185">Reference proteome</keyword>
<dbReference type="Gene3D" id="3.40.190.10">
    <property type="entry name" value="Periplasmic binding protein-like II"/>
    <property type="match status" value="2"/>
</dbReference>
<accession>A0ABP3IZL5</accession>
<evidence type="ECO:0000313" key="6">
    <source>
        <dbReference type="EMBL" id="GAA0434027.1"/>
    </source>
</evidence>
<organism evidence="6 7">
    <name type="scientific">Streptomyces luteireticuli</name>
    <dbReference type="NCBI Taxonomy" id="173858"/>
    <lineage>
        <taxon>Bacteria</taxon>
        <taxon>Bacillati</taxon>
        <taxon>Actinomycetota</taxon>
        <taxon>Actinomycetes</taxon>
        <taxon>Kitasatosporales</taxon>
        <taxon>Streptomycetaceae</taxon>
        <taxon>Streptomyces</taxon>
    </lineage>
</organism>
<keyword evidence="2" id="KW-0813">Transport</keyword>
<name>A0ABP3IZL5_9ACTN</name>
<feature type="region of interest" description="Disordered" evidence="4">
    <location>
        <begin position="30"/>
        <end position="53"/>
    </location>
</feature>
<keyword evidence="3 5" id="KW-0732">Signal</keyword>
<dbReference type="Proteomes" id="UP001500879">
    <property type="component" value="Unassembled WGS sequence"/>
</dbReference>
<proteinExistence type="inferred from homology"/>
<sequence length="439" mass="46644">MRRGTSRRGISIAAALGVLALTATACGNGGGSDGGSGEKAAKDPGSVSGTVTWWDTSDATNEAPAFRKLVKEFEAKYPKIKVDYVNVPFDQAQQKFKTAAAAGRGAPDVLRADVGWTPGFAQLGYLKDLTGTPALDRPEDFLQGPLKSAAYEGKTYGVPQVTDTLGLLYNKELLRKAGVGRPPANWGEVKDAARKIKERTGAGGIGLSPDSYYSLPFLYGEKSDMLDVPGKRITIADDASRKGIETAVDLVRSGAAPKPAGTDGYNALKTDFKSGKLAMLLDGPWATKELFGGDAFKQRENLGIAPVPAGSTGVAGAPVGGHDLVVYAGSKNFDASYLFTRFMTDTERQQEVSTAIGLLPTRTSAYTKEVLADPVRKSFHDALATAHPRPPIPQGGDLFTVWLQHYTRILTLKEEPQAGLDATAKEWKSALLKDYAVAS</sequence>
<dbReference type="PANTHER" id="PTHR30061:SF50">
    <property type="entry name" value="MALTOSE_MALTODEXTRIN-BINDING PERIPLASMIC PROTEIN"/>
    <property type="match status" value="1"/>
</dbReference>
<dbReference type="InterPro" id="IPR006059">
    <property type="entry name" value="SBP"/>
</dbReference>
<dbReference type="PANTHER" id="PTHR30061">
    <property type="entry name" value="MALTOSE-BINDING PERIPLASMIC PROTEIN"/>
    <property type="match status" value="1"/>
</dbReference>
<protein>
    <submittedName>
        <fullName evidence="6">Extracellular solute-binding protein</fullName>
    </submittedName>
</protein>
<comment type="similarity">
    <text evidence="1">Belongs to the bacterial solute-binding protein 1 family.</text>
</comment>
<comment type="caution">
    <text evidence="6">The sequence shown here is derived from an EMBL/GenBank/DDBJ whole genome shotgun (WGS) entry which is preliminary data.</text>
</comment>
<feature type="signal peptide" evidence="5">
    <location>
        <begin position="1"/>
        <end position="25"/>
    </location>
</feature>